<evidence type="ECO:0000256" key="2">
    <source>
        <dbReference type="ARBA" id="ARBA00006363"/>
    </source>
</evidence>
<dbReference type="InterPro" id="IPR036397">
    <property type="entry name" value="RNaseH_sf"/>
</dbReference>
<dbReference type="Gene3D" id="3.30.420.10">
    <property type="entry name" value="Ribonuclease H-like superfamily/Ribonuclease H"/>
    <property type="match status" value="1"/>
</dbReference>
<keyword evidence="5" id="KW-1185">Reference proteome</keyword>
<feature type="domain" description="Integrase catalytic" evidence="3">
    <location>
        <begin position="1"/>
        <end position="76"/>
    </location>
</feature>
<comment type="function">
    <text evidence="1">Required for the transposition of the insertion element.</text>
</comment>
<dbReference type="SUPFAM" id="SSF53098">
    <property type="entry name" value="Ribonuclease H-like"/>
    <property type="match status" value="1"/>
</dbReference>
<dbReference type="PANTHER" id="PTHR10948">
    <property type="entry name" value="TRANSPOSASE"/>
    <property type="match status" value="1"/>
</dbReference>
<sequence>MTANTGIAVYFCDPHSHWQRGSNENINGLVRQYLPKGTDLSGYSQEQLDAIADEINNRPRKGLGVRTPLAVYRQLLLSHTEP</sequence>
<dbReference type="PROSITE" id="PS50994">
    <property type="entry name" value="INTEGRASE"/>
    <property type="match status" value="1"/>
</dbReference>
<proteinExistence type="inferred from homology"/>
<gene>
    <name evidence="4" type="ORF">J2X09_005393</name>
</gene>
<accession>A0ABU1VJE8</accession>
<organism evidence="4 5">
    <name type="scientific">Hydrogenophaga laconesensis</name>
    <dbReference type="NCBI Taxonomy" id="1805971"/>
    <lineage>
        <taxon>Bacteria</taxon>
        <taxon>Pseudomonadati</taxon>
        <taxon>Pseudomonadota</taxon>
        <taxon>Betaproteobacteria</taxon>
        <taxon>Burkholderiales</taxon>
        <taxon>Comamonadaceae</taxon>
        <taxon>Hydrogenophaga</taxon>
    </lineage>
</organism>
<dbReference type="InterPro" id="IPR053392">
    <property type="entry name" value="Transposase_IS30-like"/>
</dbReference>
<evidence type="ECO:0000313" key="5">
    <source>
        <dbReference type="Proteomes" id="UP001265550"/>
    </source>
</evidence>
<evidence type="ECO:0000256" key="1">
    <source>
        <dbReference type="ARBA" id="ARBA00002190"/>
    </source>
</evidence>
<dbReference type="PANTHER" id="PTHR10948:SF23">
    <property type="entry name" value="TRANSPOSASE INSI FOR INSERTION SEQUENCE ELEMENT IS30A-RELATED"/>
    <property type="match status" value="1"/>
</dbReference>
<reference evidence="4 5" key="1">
    <citation type="submission" date="2023-07" db="EMBL/GenBank/DDBJ databases">
        <title>Sorghum-associated microbial communities from plants grown in Nebraska, USA.</title>
        <authorList>
            <person name="Schachtman D."/>
        </authorList>
    </citation>
    <scope>NUCLEOTIDE SEQUENCE [LARGE SCALE GENOMIC DNA]</scope>
    <source>
        <strain evidence="4 5">BE240</strain>
    </source>
</reference>
<dbReference type="Proteomes" id="UP001265550">
    <property type="component" value="Unassembled WGS sequence"/>
</dbReference>
<dbReference type="NCBIfam" id="NF033563">
    <property type="entry name" value="transpos_IS30"/>
    <property type="match status" value="1"/>
</dbReference>
<evidence type="ECO:0000259" key="3">
    <source>
        <dbReference type="PROSITE" id="PS50994"/>
    </source>
</evidence>
<comment type="caution">
    <text evidence="4">The sequence shown here is derived from an EMBL/GenBank/DDBJ whole genome shotgun (WGS) entry which is preliminary data.</text>
</comment>
<evidence type="ECO:0000313" key="4">
    <source>
        <dbReference type="EMBL" id="MDR7097617.1"/>
    </source>
</evidence>
<dbReference type="InterPro" id="IPR001584">
    <property type="entry name" value="Integrase_cat-core"/>
</dbReference>
<dbReference type="InterPro" id="IPR051917">
    <property type="entry name" value="Transposase-Integrase"/>
</dbReference>
<dbReference type="InterPro" id="IPR012337">
    <property type="entry name" value="RNaseH-like_sf"/>
</dbReference>
<dbReference type="EMBL" id="JAVDWE010000039">
    <property type="protein sequence ID" value="MDR7097617.1"/>
    <property type="molecule type" value="Genomic_DNA"/>
</dbReference>
<comment type="similarity">
    <text evidence="2">Belongs to the transposase IS30 family.</text>
</comment>
<dbReference type="InterPro" id="IPR001598">
    <property type="entry name" value="Transposase_IS30_CS"/>
</dbReference>
<protein>
    <submittedName>
        <fullName evidence="4">IS30 family transposase</fullName>
    </submittedName>
</protein>
<name>A0ABU1VJE8_9BURK</name>
<dbReference type="PROSITE" id="PS01043">
    <property type="entry name" value="TRANSPOSASE_IS30"/>
    <property type="match status" value="1"/>
</dbReference>